<evidence type="ECO:0000256" key="1">
    <source>
        <dbReference type="SAM" id="Phobius"/>
    </source>
</evidence>
<evidence type="ECO:0000313" key="2">
    <source>
        <dbReference type="WBParaSite" id="maker-PairedContig_4309-snap-gene-0.15-mRNA-1"/>
    </source>
</evidence>
<keyword evidence="1" id="KW-0472">Membrane</keyword>
<dbReference type="WBParaSite" id="maker-PairedContig_4309-snap-gene-0.15-mRNA-1">
    <property type="protein sequence ID" value="maker-PairedContig_4309-snap-gene-0.15-mRNA-1"/>
    <property type="gene ID" value="maker-PairedContig_4309-snap-gene-0.15"/>
</dbReference>
<organism evidence="2">
    <name type="scientific">Wuchereria bancrofti</name>
    <dbReference type="NCBI Taxonomy" id="6293"/>
    <lineage>
        <taxon>Eukaryota</taxon>
        <taxon>Metazoa</taxon>
        <taxon>Ecdysozoa</taxon>
        <taxon>Nematoda</taxon>
        <taxon>Chromadorea</taxon>
        <taxon>Rhabditida</taxon>
        <taxon>Spirurina</taxon>
        <taxon>Spiruromorpha</taxon>
        <taxon>Filarioidea</taxon>
        <taxon>Onchocercidae</taxon>
        <taxon>Wuchereria</taxon>
    </lineage>
</organism>
<proteinExistence type="predicted"/>
<feature type="transmembrane region" description="Helical" evidence="1">
    <location>
        <begin position="154"/>
        <end position="174"/>
    </location>
</feature>
<dbReference type="AlphaFoldDB" id="A0A1I8ERV7"/>
<keyword evidence="1" id="KW-0812">Transmembrane</keyword>
<reference evidence="2" key="1">
    <citation type="submission" date="2016-11" db="UniProtKB">
        <authorList>
            <consortium name="WormBaseParasite"/>
        </authorList>
    </citation>
    <scope>IDENTIFICATION</scope>
    <source>
        <strain evidence="2">pt0022</strain>
    </source>
</reference>
<name>A0A1I8ERV7_WUCBA</name>
<accession>A0A1I8ERV7</accession>
<keyword evidence="1" id="KW-1133">Transmembrane helix</keyword>
<sequence>MSFYRYINTPAGEFRSETSSEMSLHYLREQAYFIYREEQAIYRNPILMQLYANRDRFCFPTSSFVYYFNNIITLSPERYNESRIALNTTSRYPITLTTETFCYTRPISTTMQFSQQSQSISNTEYIEATFPPPSSSPPASFFTPPNMFQVSYKYPYSLLMIIYFFFFFFVPYNCSNSLLMKKNL</sequence>
<protein>
    <submittedName>
        <fullName evidence="2">Uncharacterized protein</fullName>
    </submittedName>
</protein>